<comment type="caution">
    <text evidence="2">The sequence shown here is derived from an EMBL/GenBank/DDBJ whole genome shotgun (WGS) entry which is preliminary data.</text>
</comment>
<evidence type="ECO:0000313" key="3">
    <source>
        <dbReference type="Proteomes" id="UP000733379"/>
    </source>
</evidence>
<dbReference type="EMBL" id="JAHKNI010000017">
    <property type="protein sequence ID" value="MBU3066906.1"/>
    <property type="molecule type" value="Genomic_DNA"/>
</dbReference>
<evidence type="ECO:0000259" key="1">
    <source>
        <dbReference type="Pfam" id="PF12146"/>
    </source>
</evidence>
<organism evidence="2 3">
    <name type="scientific">Nocardia albiluteola</name>
    <dbReference type="NCBI Taxonomy" id="2842303"/>
    <lineage>
        <taxon>Bacteria</taxon>
        <taxon>Bacillati</taxon>
        <taxon>Actinomycetota</taxon>
        <taxon>Actinomycetes</taxon>
        <taxon>Mycobacteriales</taxon>
        <taxon>Nocardiaceae</taxon>
        <taxon>Nocardia</taxon>
    </lineage>
</organism>
<dbReference type="RefSeq" id="WP_215922987.1">
    <property type="nucleotide sequence ID" value="NZ_JAHKNI010000017.1"/>
</dbReference>
<dbReference type="SUPFAM" id="SSF53474">
    <property type="entry name" value="alpha/beta-Hydrolases"/>
    <property type="match status" value="1"/>
</dbReference>
<dbReference type="InterPro" id="IPR029058">
    <property type="entry name" value="AB_hydrolase_fold"/>
</dbReference>
<reference evidence="2 3" key="1">
    <citation type="submission" date="2021-06" db="EMBL/GenBank/DDBJ databases">
        <title>Actinomycetes sequencing.</title>
        <authorList>
            <person name="Shan Q."/>
        </authorList>
    </citation>
    <scope>NUCLEOTIDE SEQUENCE [LARGE SCALE GENOMIC DNA]</scope>
    <source>
        <strain evidence="2 3">NEAU-G5</strain>
    </source>
</reference>
<feature type="domain" description="Serine aminopeptidase S33" evidence="1">
    <location>
        <begin position="59"/>
        <end position="169"/>
    </location>
</feature>
<evidence type="ECO:0000313" key="2">
    <source>
        <dbReference type="EMBL" id="MBU3066906.1"/>
    </source>
</evidence>
<keyword evidence="2" id="KW-0378">Hydrolase</keyword>
<sequence length="265" mass="28728">MRHPATPILNALTFMPERQITVTPAGFGVDYEDLYFTAADGTRINGWFVRAANARPAGSPLGHVLFAHGNAGNIGDRSPVLALLAAVGFDVLVFDYRGFGRSGGRPSERGVYLDAHAARETLLAQPGVDPNRVVYLGKSLGGGVMTELATRYPPAALILMSTFTGLRDAAGVVYPYLPRPFVPDAFPNLRRIRSMRSPVLIMHGDNDELLPVRMARELYEAAPEPKRLHIYPGGCHNDLILIPSWAPTVAEWVSSVLDDASAVPE</sequence>
<proteinExistence type="predicted"/>
<feature type="domain" description="Serine aminopeptidase S33" evidence="1">
    <location>
        <begin position="191"/>
        <end position="237"/>
    </location>
</feature>
<dbReference type="PANTHER" id="PTHR12277:SF81">
    <property type="entry name" value="PROTEIN ABHD13"/>
    <property type="match status" value="1"/>
</dbReference>
<keyword evidence="3" id="KW-1185">Reference proteome</keyword>
<gene>
    <name evidence="2" type="ORF">KO481_35970</name>
</gene>
<dbReference type="InterPro" id="IPR022742">
    <property type="entry name" value="Hydrolase_4"/>
</dbReference>
<dbReference type="PANTHER" id="PTHR12277">
    <property type="entry name" value="ALPHA/BETA HYDROLASE DOMAIN-CONTAINING PROTEIN"/>
    <property type="match status" value="1"/>
</dbReference>
<dbReference type="Pfam" id="PF12146">
    <property type="entry name" value="Hydrolase_4"/>
    <property type="match status" value="2"/>
</dbReference>
<dbReference type="Proteomes" id="UP000733379">
    <property type="component" value="Unassembled WGS sequence"/>
</dbReference>
<dbReference type="Gene3D" id="3.40.50.1820">
    <property type="entry name" value="alpha/beta hydrolase"/>
    <property type="match status" value="1"/>
</dbReference>
<name>A0ABS6B9C3_9NOCA</name>
<dbReference type="GO" id="GO:0016787">
    <property type="term" value="F:hydrolase activity"/>
    <property type="evidence" value="ECO:0007669"/>
    <property type="project" value="UniProtKB-KW"/>
</dbReference>
<protein>
    <submittedName>
        <fullName evidence="2">Alpha/beta hydrolase</fullName>
    </submittedName>
</protein>
<accession>A0ABS6B9C3</accession>